<keyword evidence="3" id="KW-1185">Reference proteome</keyword>
<evidence type="ECO:0000313" key="3">
    <source>
        <dbReference type="Proteomes" id="UP000578819"/>
    </source>
</evidence>
<dbReference type="AlphaFoldDB" id="A0A7W7WSV0"/>
<protein>
    <submittedName>
        <fullName evidence="2">Uncharacterized protein</fullName>
    </submittedName>
</protein>
<accession>A0A7W7WSV0</accession>
<sequence length="33" mass="3589">MTSRRGSEARLIGLNITLLTAAAATAWLETTWL</sequence>
<dbReference type="Proteomes" id="UP000578819">
    <property type="component" value="Unassembled WGS sequence"/>
</dbReference>
<keyword evidence="1" id="KW-0812">Transmembrane</keyword>
<keyword evidence="1" id="KW-0472">Membrane</keyword>
<reference evidence="2 3" key="1">
    <citation type="submission" date="2020-08" db="EMBL/GenBank/DDBJ databases">
        <title>Sequencing the genomes of 1000 actinobacteria strains.</title>
        <authorList>
            <person name="Klenk H.-P."/>
        </authorList>
    </citation>
    <scope>NUCLEOTIDE SEQUENCE [LARGE SCALE GENOMIC DNA]</scope>
    <source>
        <strain evidence="2 3">DSM 45886</strain>
    </source>
</reference>
<name>A0A7W7WSV0_9ACTN</name>
<comment type="caution">
    <text evidence="2">The sequence shown here is derived from an EMBL/GenBank/DDBJ whole genome shotgun (WGS) entry which is preliminary data.</text>
</comment>
<evidence type="ECO:0000256" key="1">
    <source>
        <dbReference type="SAM" id="Phobius"/>
    </source>
</evidence>
<proteinExistence type="predicted"/>
<dbReference type="EMBL" id="JACHJW010000001">
    <property type="protein sequence ID" value="MBB4962419.1"/>
    <property type="molecule type" value="Genomic_DNA"/>
</dbReference>
<feature type="transmembrane region" description="Helical" evidence="1">
    <location>
        <begin position="12"/>
        <end position="28"/>
    </location>
</feature>
<keyword evidence="1" id="KW-1133">Transmembrane helix</keyword>
<gene>
    <name evidence="2" type="ORF">FHR38_006152</name>
</gene>
<evidence type="ECO:0000313" key="2">
    <source>
        <dbReference type="EMBL" id="MBB4962419.1"/>
    </source>
</evidence>
<organism evidence="2 3">
    <name type="scientific">Micromonospora polyrhachis</name>
    <dbReference type="NCBI Taxonomy" id="1282883"/>
    <lineage>
        <taxon>Bacteria</taxon>
        <taxon>Bacillati</taxon>
        <taxon>Actinomycetota</taxon>
        <taxon>Actinomycetes</taxon>
        <taxon>Micromonosporales</taxon>
        <taxon>Micromonosporaceae</taxon>
        <taxon>Micromonospora</taxon>
    </lineage>
</organism>